<dbReference type="RefSeq" id="WP_154739322.1">
    <property type="nucleotide sequence ID" value="NZ_WMBQ01000001.1"/>
</dbReference>
<evidence type="ECO:0000256" key="1">
    <source>
        <dbReference type="SAM" id="MobiDB-lite"/>
    </source>
</evidence>
<proteinExistence type="predicted"/>
<sequence>MSGDKTSQRAAAIASKALQDPKSLTSEEVQTLAASVLSQPANQGQQGQQKGQSQQFQGQPQGQQKK</sequence>
<dbReference type="Proteomes" id="UP000440694">
    <property type="component" value="Unassembled WGS sequence"/>
</dbReference>
<evidence type="ECO:0000313" key="3">
    <source>
        <dbReference type="Proteomes" id="UP000440694"/>
    </source>
</evidence>
<organism evidence="2 3">
    <name type="scientific">Hyphomicrobium album</name>
    <dbReference type="NCBI Taxonomy" id="2665159"/>
    <lineage>
        <taxon>Bacteria</taxon>
        <taxon>Pseudomonadati</taxon>
        <taxon>Pseudomonadota</taxon>
        <taxon>Alphaproteobacteria</taxon>
        <taxon>Hyphomicrobiales</taxon>
        <taxon>Hyphomicrobiaceae</taxon>
        <taxon>Hyphomicrobium</taxon>
    </lineage>
</organism>
<comment type="caution">
    <text evidence="2">The sequence shown here is derived from an EMBL/GenBank/DDBJ whole genome shotgun (WGS) entry which is preliminary data.</text>
</comment>
<feature type="compositionally biased region" description="Low complexity" evidence="1">
    <location>
        <begin position="43"/>
        <end position="66"/>
    </location>
</feature>
<accession>A0A6I3KMB1</accession>
<keyword evidence="3" id="KW-1185">Reference proteome</keyword>
<feature type="region of interest" description="Disordered" evidence="1">
    <location>
        <begin position="1"/>
        <end position="66"/>
    </location>
</feature>
<evidence type="ECO:0000313" key="2">
    <source>
        <dbReference type="EMBL" id="MTD94966.1"/>
    </source>
</evidence>
<reference evidence="2 3" key="1">
    <citation type="submission" date="2019-11" db="EMBL/GenBank/DDBJ databases">
        <title>Identification of a novel strain.</title>
        <authorList>
            <person name="Xu Q."/>
            <person name="Wang G."/>
        </authorList>
    </citation>
    <scope>NUCLEOTIDE SEQUENCE [LARGE SCALE GENOMIC DNA]</scope>
    <source>
        <strain evidence="3">xq</strain>
    </source>
</reference>
<name>A0A6I3KMB1_9HYPH</name>
<dbReference type="AlphaFoldDB" id="A0A6I3KMB1"/>
<feature type="compositionally biased region" description="Polar residues" evidence="1">
    <location>
        <begin position="22"/>
        <end position="42"/>
    </location>
</feature>
<gene>
    <name evidence="2" type="ORF">GIW81_11550</name>
</gene>
<dbReference type="EMBL" id="WMBQ01000001">
    <property type="protein sequence ID" value="MTD94966.1"/>
    <property type="molecule type" value="Genomic_DNA"/>
</dbReference>
<protein>
    <submittedName>
        <fullName evidence="2">Uncharacterized protein</fullName>
    </submittedName>
</protein>